<proteinExistence type="predicted"/>
<dbReference type="Proteomes" id="UP001369247">
    <property type="component" value="Unassembled WGS sequence"/>
</dbReference>
<feature type="transmembrane region" description="Helical" evidence="1">
    <location>
        <begin position="84"/>
        <end position="103"/>
    </location>
</feature>
<name>A0ABU8TV63_METWO</name>
<evidence type="ECO:0008006" key="4">
    <source>
        <dbReference type="Google" id="ProtNLM"/>
    </source>
</evidence>
<feature type="transmembrane region" description="Helical" evidence="1">
    <location>
        <begin position="109"/>
        <end position="131"/>
    </location>
</feature>
<comment type="caution">
    <text evidence="2">The sequence shown here is derived from an EMBL/GenBank/DDBJ whole genome shotgun (WGS) entry which is preliminary data.</text>
</comment>
<evidence type="ECO:0000256" key="1">
    <source>
        <dbReference type="SAM" id="Phobius"/>
    </source>
</evidence>
<evidence type="ECO:0000313" key="3">
    <source>
        <dbReference type="Proteomes" id="UP001369247"/>
    </source>
</evidence>
<sequence>MGKDVLREFLRDKEFSTSEFIAASVANMVVLYIVNSIMGWNLSFIDPSFATLIPLINLVVAAGLAVNLVFIFFRKQWLWSFTQIILNTLGYLMVSSLYSVFPFTFRNIYIFYSVRFALLIAMIVMAVAVFLHGLKFVLKFIVKYG</sequence>
<organism evidence="2 3">
    <name type="scientific">Methanothermobacter wolfeii</name>
    <name type="common">Methanobacterium wolfei</name>
    <dbReference type="NCBI Taxonomy" id="145261"/>
    <lineage>
        <taxon>Archaea</taxon>
        <taxon>Methanobacteriati</taxon>
        <taxon>Methanobacteriota</taxon>
        <taxon>Methanomada group</taxon>
        <taxon>Methanobacteria</taxon>
        <taxon>Methanobacteriales</taxon>
        <taxon>Methanobacteriaceae</taxon>
        <taxon>Methanothermobacter</taxon>
    </lineage>
</organism>
<protein>
    <recommendedName>
        <fullName evidence="4">GtrA-like protein domain-containing protein</fullName>
    </recommendedName>
</protein>
<keyword evidence="1" id="KW-0472">Membrane</keyword>
<evidence type="ECO:0000313" key="2">
    <source>
        <dbReference type="EMBL" id="MEJ8542932.1"/>
    </source>
</evidence>
<keyword evidence="1" id="KW-0812">Transmembrane</keyword>
<dbReference type="EMBL" id="JAXUHJ010000008">
    <property type="protein sequence ID" value="MEJ8542932.1"/>
    <property type="molecule type" value="Genomic_DNA"/>
</dbReference>
<reference evidence="2 3" key="1">
    <citation type="submission" date="2023-12" db="EMBL/GenBank/DDBJ databases">
        <title>Phenotypic and Genomic Characterization of Methanothermobacter wolfeii Strain BSEL, a CO2-Capturing Archaeon with Minimal Nutrient Requirements.</title>
        <authorList>
            <person name="Ale Enriquez F."/>
            <person name="Ahring B.K."/>
        </authorList>
    </citation>
    <scope>NUCLEOTIDE SEQUENCE [LARGE SCALE GENOMIC DNA]</scope>
    <source>
        <strain evidence="2 3">BSEL-1</strain>
    </source>
</reference>
<feature type="transmembrane region" description="Helical" evidence="1">
    <location>
        <begin position="52"/>
        <end position="72"/>
    </location>
</feature>
<dbReference type="RefSeq" id="WP_074359246.1">
    <property type="nucleotide sequence ID" value="NZ_JAXUHJ010000008.1"/>
</dbReference>
<gene>
    <name evidence="2" type="ORF">U2150_05440</name>
</gene>
<accession>A0ABU8TV63</accession>
<keyword evidence="3" id="KW-1185">Reference proteome</keyword>
<keyword evidence="1" id="KW-1133">Transmembrane helix</keyword>
<feature type="transmembrane region" description="Helical" evidence="1">
    <location>
        <begin position="20"/>
        <end position="40"/>
    </location>
</feature>